<keyword evidence="3" id="KW-0762">Sugar transport</keyword>
<dbReference type="Proteomes" id="UP001206595">
    <property type="component" value="Unassembled WGS sequence"/>
</dbReference>
<evidence type="ECO:0000256" key="6">
    <source>
        <dbReference type="ARBA" id="ARBA00023136"/>
    </source>
</evidence>
<keyword evidence="4 7" id="KW-0812">Transmembrane</keyword>
<sequence>MSVETTKSLQPSFIKSLLQVFANEYILILSLIFGGCCSNVFALEILVGDAPKSGQLITLGQFIFVAFEGLFHHVQWPSASGCWWWPTFLPSLKPRAVPIQRWFILVVIFYVVSALNNIALGYNISMPLHIIFRSGGLIVNMFLGWLLLGKRYSTGQVTAVILVTIGVVWATIASTKSDSKKESGPSSNFALGILILSIAMVLSAGLGLLQEITYRKYGKAWREGLFYTHGLSLPIFLFFYKDIWNQVQIYNQSPLVSPLQVVEKLPFANDLISIIPTSILASLQMPKLWYYLIMDVLTQYVCISGVNRMTAISTSLTLNLVLNLRKFTSLVISIVYFNNAFDMGAVFGSILVFIGTILYTQSASRPAAPAKKSQ</sequence>
<feature type="transmembrane region" description="Helical" evidence="7">
    <location>
        <begin position="189"/>
        <end position="209"/>
    </location>
</feature>
<dbReference type="GeneID" id="75917628"/>
<keyword evidence="5 7" id="KW-1133">Transmembrane helix</keyword>
<accession>A0AAD5E4Q0</accession>
<dbReference type="Pfam" id="PF08449">
    <property type="entry name" value="UAA"/>
    <property type="match status" value="1"/>
</dbReference>
<dbReference type="AlphaFoldDB" id="A0AAD5E4Q0"/>
<evidence type="ECO:0000256" key="1">
    <source>
        <dbReference type="ARBA" id="ARBA00004127"/>
    </source>
</evidence>
<comment type="caution">
    <text evidence="8">The sequence shown here is derived from an EMBL/GenBank/DDBJ whole genome shotgun (WGS) entry which is preliminary data.</text>
</comment>
<evidence type="ECO:0000256" key="7">
    <source>
        <dbReference type="SAM" id="Phobius"/>
    </source>
</evidence>
<gene>
    <name evidence="8" type="ORF">K450DRAFT_261232</name>
</gene>
<dbReference type="GO" id="GO:0005464">
    <property type="term" value="F:UDP-xylose transmembrane transporter activity"/>
    <property type="evidence" value="ECO:0007669"/>
    <property type="project" value="TreeGrafter"/>
</dbReference>
<feature type="transmembrane region" description="Helical" evidence="7">
    <location>
        <begin position="155"/>
        <end position="174"/>
    </location>
</feature>
<feature type="transmembrane region" description="Helical" evidence="7">
    <location>
        <begin position="343"/>
        <end position="362"/>
    </location>
</feature>
<feature type="transmembrane region" description="Helical" evidence="7">
    <location>
        <begin position="130"/>
        <end position="148"/>
    </location>
</feature>
<evidence type="ECO:0000256" key="5">
    <source>
        <dbReference type="ARBA" id="ARBA00022989"/>
    </source>
</evidence>
<evidence type="ECO:0000256" key="4">
    <source>
        <dbReference type="ARBA" id="ARBA00022692"/>
    </source>
</evidence>
<dbReference type="PANTHER" id="PTHR10778:SF4">
    <property type="entry name" value="NUCLEOTIDE SUGAR TRANSPORTER SLC35B4"/>
    <property type="match status" value="1"/>
</dbReference>
<proteinExistence type="predicted"/>
<evidence type="ECO:0000256" key="3">
    <source>
        <dbReference type="ARBA" id="ARBA00022597"/>
    </source>
</evidence>
<dbReference type="InterPro" id="IPR013657">
    <property type="entry name" value="SCL35B1-4/HUT1"/>
</dbReference>
<organism evidence="8 9">
    <name type="scientific">Umbelopsis ramanniana AG</name>
    <dbReference type="NCBI Taxonomy" id="1314678"/>
    <lineage>
        <taxon>Eukaryota</taxon>
        <taxon>Fungi</taxon>
        <taxon>Fungi incertae sedis</taxon>
        <taxon>Mucoromycota</taxon>
        <taxon>Mucoromycotina</taxon>
        <taxon>Umbelopsidomycetes</taxon>
        <taxon>Umbelopsidales</taxon>
        <taxon>Umbelopsidaceae</taxon>
        <taxon>Umbelopsis</taxon>
    </lineage>
</organism>
<feature type="transmembrane region" description="Helical" evidence="7">
    <location>
        <begin position="102"/>
        <end position="124"/>
    </location>
</feature>
<comment type="subcellular location">
    <subcellularLocation>
        <location evidence="1">Endomembrane system</location>
        <topology evidence="1">Multi-pass membrane protein</topology>
    </subcellularLocation>
</comment>
<keyword evidence="6 7" id="KW-0472">Membrane</keyword>
<dbReference type="GO" id="GO:0005462">
    <property type="term" value="F:UDP-N-acetylglucosamine transmembrane transporter activity"/>
    <property type="evidence" value="ECO:0007669"/>
    <property type="project" value="TreeGrafter"/>
</dbReference>
<dbReference type="GO" id="GO:0000139">
    <property type="term" value="C:Golgi membrane"/>
    <property type="evidence" value="ECO:0007669"/>
    <property type="project" value="TreeGrafter"/>
</dbReference>
<dbReference type="RefSeq" id="XP_051440564.1">
    <property type="nucleotide sequence ID" value="XM_051592285.1"/>
</dbReference>
<evidence type="ECO:0000313" key="9">
    <source>
        <dbReference type="Proteomes" id="UP001206595"/>
    </source>
</evidence>
<reference evidence="8" key="1">
    <citation type="submission" date="2021-06" db="EMBL/GenBank/DDBJ databases">
        <authorList>
            <consortium name="DOE Joint Genome Institute"/>
            <person name="Mondo S.J."/>
            <person name="Amses K.R."/>
            <person name="Simmons D.R."/>
            <person name="Longcore J.E."/>
            <person name="Seto K."/>
            <person name="Alves G.H."/>
            <person name="Bonds A.E."/>
            <person name="Quandt C.A."/>
            <person name="Davis W.J."/>
            <person name="Chang Y."/>
            <person name="Letcher P.M."/>
            <person name="Powell M.J."/>
            <person name="Kuo A."/>
            <person name="Labutti K."/>
            <person name="Pangilinan J."/>
            <person name="Andreopoulos W."/>
            <person name="Tritt A."/>
            <person name="Riley R."/>
            <person name="Hundley H."/>
            <person name="Johnson J."/>
            <person name="Lipzen A."/>
            <person name="Barry K."/>
            <person name="Berbee M.L."/>
            <person name="Buchler N.E."/>
            <person name="Grigoriev I.V."/>
            <person name="Spatafora J.W."/>
            <person name="Stajich J.E."/>
            <person name="James T.Y."/>
        </authorList>
    </citation>
    <scope>NUCLEOTIDE SEQUENCE</scope>
    <source>
        <strain evidence="8">AG</strain>
    </source>
</reference>
<keyword evidence="9" id="KW-1185">Reference proteome</keyword>
<protein>
    <recommendedName>
        <fullName evidence="10">UAA transporter</fullName>
    </recommendedName>
</protein>
<dbReference type="EMBL" id="MU620977">
    <property type="protein sequence ID" value="KAI8575560.1"/>
    <property type="molecule type" value="Genomic_DNA"/>
</dbReference>
<keyword evidence="2" id="KW-0813">Transport</keyword>
<reference evidence="8" key="2">
    <citation type="journal article" date="2022" name="Proc. Natl. Acad. Sci. U.S.A.">
        <title>Diploid-dominant life cycles characterize the early evolution of Fungi.</title>
        <authorList>
            <person name="Amses K.R."/>
            <person name="Simmons D.R."/>
            <person name="Longcore J.E."/>
            <person name="Mondo S.J."/>
            <person name="Seto K."/>
            <person name="Jeronimo G.H."/>
            <person name="Bonds A.E."/>
            <person name="Quandt C.A."/>
            <person name="Davis W.J."/>
            <person name="Chang Y."/>
            <person name="Federici B.A."/>
            <person name="Kuo A."/>
            <person name="LaButti K."/>
            <person name="Pangilinan J."/>
            <person name="Andreopoulos W."/>
            <person name="Tritt A."/>
            <person name="Riley R."/>
            <person name="Hundley H."/>
            <person name="Johnson J."/>
            <person name="Lipzen A."/>
            <person name="Barry K."/>
            <person name="Lang B.F."/>
            <person name="Cuomo C.A."/>
            <person name="Buchler N.E."/>
            <person name="Grigoriev I.V."/>
            <person name="Spatafora J.W."/>
            <person name="Stajich J.E."/>
            <person name="James T.Y."/>
        </authorList>
    </citation>
    <scope>NUCLEOTIDE SEQUENCE</scope>
    <source>
        <strain evidence="8">AG</strain>
    </source>
</reference>
<dbReference type="NCBIfam" id="TIGR00803">
    <property type="entry name" value="nst"/>
    <property type="match status" value="1"/>
</dbReference>
<dbReference type="GO" id="GO:0005789">
    <property type="term" value="C:endoplasmic reticulum membrane"/>
    <property type="evidence" value="ECO:0007669"/>
    <property type="project" value="TreeGrafter"/>
</dbReference>
<evidence type="ECO:0000313" key="8">
    <source>
        <dbReference type="EMBL" id="KAI8575560.1"/>
    </source>
</evidence>
<dbReference type="PANTHER" id="PTHR10778">
    <property type="entry name" value="SOLUTE CARRIER FAMILY 35 MEMBER B"/>
    <property type="match status" value="1"/>
</dbReference>
<evidence type="ECO:0008006" key="10">
    <source>
        <dbReference type="Google" id="ProtNLM"/>
    </source>
</evidence>
<name>A0AAD5E4Q0_UMBRA</name>
<feature type="transmembrane region" description="Helical" evidence="7">
    <location>
        <begin position="25"/>
        <end position="47"/>
    </location>
</feature>
<evidence type="ECO:0000256" key="2">
    <source>
        <dbReference type="ARBA" id="ARBA00022448"/>
    </source>
</evidence>